<feature type="signal peptide" evidence="1">
    <location>
        <begin position="1"/>
        <end position="29"/>
    </location>
</feature>
<reference evidence="2 3" key="1">
    <citation type="submission" date="2006-01" db="EMBL/GenBank/DDBJ databases">
        <authorList>
            <person name="Brettar I."/>
            <person name="Hofle M."/>
            <person name="Ferriera S."/>
            <person name="Johnson J."/>
            <person name="Kravitz S."/>
            <person name="Halpern A."/>
            <person name="Remington K."/>
            <person name="Beeson K."/>
            <person name="Tran B."/>
            <person name="Rogers Y.-H."/>
            <person name="Friedman R."/>
            <person name="Venter J.C."/>
        </authorList>
    </citation>
    <scope>NUCLEOTIDE SEQUENCE [LARGE SCALE GENOMIC DNA]</scope>
    <source>
        <strain evidence="2 3">OS145</strain>
    </source>
</reference>
<dbReference type="EMBL" id="AAMX01000031">
    <property type="protein sequence ID" value="EAQ30960.1"/>
    <property type="molecule type" value="Genomic_DNA"/>
</dbReference>
<name>A0ABM9WJ92_9GAMM</name>
<keyword evidence="3" id="KW-1185">Reference proteome</keyword>
<organism evidence="2 3">
    <name type="scientific">Idiomarina baltica OS145</name>
    <dbReference type="NCBI Taxonomy" id="314276"/>
    <lineage>
        <taxon>Bacteria</taxon>
        <taxon>Pseudomonadati</taxon>
        <taxon>Pseudomonadota</taxon>
        <taxon>Gammaproteobacteria</taxon>
        <taxon>Alteromonadales</taxon>
        <taxon>Idiomarinaceae</taxon>
        <taxon>Idiomarina</taxon>
    </lineage>
</organism>
<accession>A0ABM9WJ92</accession>
<feature type="chain" id="PRO_5047474992" evidence="1">
    <location>
        <begin position="30"/>
        <end position="62"/>
    </location>
</feature>
<evidence type="ECO:0000313" key="3">
    <source>
        <dbReference type="Proteomes" id="UP000016543"/>
    </source>
</evidence>
<sequence length="62" mass="6122">MAKARSTQSIALSAAIAAALGTASISAQAADTDVSFGGYVKLDLMVSDYTDGQAPASGSIAR</sequence>
<comment type="caution">
    <text evidence="2">The sequence shown here is derived from an EMBL/GenBank/DDBJ whole genome shotgun (WGS) entry which is preliminary data.</text>
</comment>
<evidence type="ECO:0000313" key="2">
    <source>
        <dbReference type="EMBL" id="EAQ30960.1"/>
    </source>
</evidence>
<keyword evidence="1" id="KW-0732">Signal</keyword>
<proteinExistence type="predicted"/>
<protein>
    <submittedName>
        <fullName evidence="2">Secreted protein of porin family protein</fullName>
    </submittedName>
</protein>
<dbReference type="Proteomes" id="UP000016543">
    <property type="component" value="Unassembled WGS sequence"/>
</dbReference>
<gene>
    <name evidence="2" type="ORF">OS145_00130</name>
</gene>
<feature type="non-terminal residue" evidence="2">
    <location>
        <position position="62"/>
    </location>
</feature>
<evidence type="ECO:0000256" key="1">
    <source>
        <dbReference type="SAM" id="SignalP"/>
    </source>
</evidence>